<feature type="region of interest" description="Disordered" evidence="6">
    <location>
        <begin position="1"/>
        <end position="52"/>
    </location>
</feature>
<sequence>MFSPDDINSASNHSIPQPTATKLIRPYRVRQADAAAASTQTSSTNSTRMVRRVDRNTVRTVRNLSMTAADGRVETAIRLISETAHDMRSPLASVTAAIEMLGEGVFGDLTNEQTECLHAALRQCGYLNTLVGEMMHADGLINGMTSLRRVAVDRRQIQTMVKDATAAILATKRIELLFDGVHEKTPPVYADPAVLCRLLVNLVVNSERASSEDRHILIRVKDDIDAGVARWSVVDYGRGMSPDQLAGLRAGLHTEGTQGTGLGLMICRQLATLQFSDLTVRSRQGSGTDVTFTTPLANINAIATAYAKFRARVLAMNEPVVDHNQSDQDTTLTRVSNWSETSLGFTGNGPQRISRVAIGTLSISPEASLEETERFDQCLQRRLGRFELTYQTSRRGWIWVFDADHRGIEDRISQISRAFESELPRLNYVWGEPSIAPVHQRGLQRLLIDRMTKQSLSAAVNANGGAVDQDSVRLGTQPITTTQVASSRLDEELRRLSARLRGQSKQFRHQAASLRPPA</sequence>
<dbReference type="PRINTS" id="PR00344">
    <property type="entry name" value="BCTRLSENSOR"/>
</dbReference>
<reference evidence="8 9" key="1">
    <citation type="submission" date="2019-02" db="EMBL/GenBank/DDBJ databases">
        <title>Deep-cultivation of Planctomycetes and their phenomic and genomic characterization uncovers novel biology.</title>
        <authorList>
            <person name="Wiegand S."/>
            <person name="Jogler M."/>
            <person name="Boedeker C."/>
            <person name="Pinto D."/>
            <person name="Vollmers J."/>
            <person name="Rivas-Marin E."/>
            <person name="Kohn T."/>
            <person name="Peeters S.H."/>
            <person name="Heuer A."/>
            <person name="Rast P."/>
            <person name="Oberbeckmann S."/>
            <person name="Bunk B."/>
            <person name="Jeske O."/>
            <person name="Meyerdierks A."/>
            <person name="Storesund J.E."/>
            <person name="Kallscheuer N."/>
            <person name="Luecker S."/>
            <person name="Lage O.M."/>
            <person name="Pohl T."/>
            <person name="Merkel B.J."/>
            <person name="Hornburger P."/>
            <person name="Mueller R.-W."/>
            <person name="Bruemmer F."/>
            <person name="Labrenz M."/>
            <person name="Spormann A.M."/>
            <person name="Op Den Camp H."/>
            <person name="Overmann J."/>
            <person name="Amann R."/>
            <person name="Jetten M.S.M."/>
            <person name="Mascher T."/>
            <person name="Medema M.H."/>
            <person name="Devos D.P."/>
            <person name="Kaster A.-K."/>
            <person name="Ovreas L."/>
            <person name="Rohde M."/>
            <person name="Galperin M.Y."/>
            <person name="Jogler C."/>
        </authorList>
    </citation>
    <scope>NUCLEOTIDE SEQUENCE [LARGE SCALE GENOMIC DNA]</scope>
    <source>
        <strain evidence="8 9">Pla100</strain>
    </source>
</reference>
<dbReference type="PROSITE" id="PS50109">
    <property type="entry name" value="HIS_KIN"/>
    <property type="match status" value="1"/>
</dbReference>
<dbReference type="GO" id="GO:0009927">
    <property type="term" value="F:histidine phosphotransfer kinase activity"/>
    <property type="evidence" value="ECO:0007669"/>
    <property type="project" value="TreeGrafter"/>
</dbReference>
<keyword evidence="9" id="KW-1185">Reference proteome</keyword>
<evidence type="ECO:0000313" key="8">
    <source>
        <dbReference type="EMBL" id="TWT94223.1"/>
    </source>
</evidence>
<evidence type="ECO:0000256" key="2">
    <source>
        <dbReference type="ARBA" id="ARBA00012438"/>
    </source>
</evidence>
<dbReference type="GO" id="GO:0000155">
    <property type="term" value="F:phosphorelay sensor kinase activity"/>
    <property type="evidence" value="ECO:0007669"/>
    <property type="project" value="InterPro"/>
</dbReference>
<dbReference type="RefSeq" id="WP_231603198.1">
    <property type="nucleotide sequence ID" value="NZ_SJPM01000008.1"/>
</dbReference>
<feature type="compositionally biased region" description="Polar residues" evidence="6">
    <location>
        <begin position="1"/>
        <end position="20"/>
    </location>
</feature>
<dbReference type="SMART" id="SM00388">
    <property type="entry name" value="HisKA"/>
    <property type="match status" value="1"/>
</dbReference>
<dbReference type="InterPro" id="IPR004358">
    <property type="entry name" value="Sig_transdc_His_kin-like_C"/>
</dbReference>
<evidence type="ECO:0000256" key="3">
    <source>
        <dbReference type="ARBA" id="ARBA00022553"/>
    </source>
</evidence>
<dbReference type="PANTHER" id="PTHR43047:SF68">
    <property type="entry name" value="HISTIDINE KINASE 5"/>
    <property type="match status" value="1"/>
</dbReference>
<dbReference type="EC" id="2.7.13.3" evidence="2"/>
<dbReference type="SUPFAM" id="SSF55874">
    <property type="entry name" value="ATPase domain of HSP90 chaperone/DNA topoisomerase II/histidine kinase"/>
    <property type="match status" value="1"/>
</dbReference>
<comment type="catalytic activity">
    <reaction evidence="1">
        <text>ATP + protein L-histidine = ADP + protein N-phospho-L-histidine.</text>
        <dbReference type="EC" id="2.7.13.3"/>
    </reaction>
</comment>
<dbReference type="InterPro" id="IPR003661">
    <property type="entry name" value="HisK_dim/P_dom"/>
</dbReference>
<dbReference type="Proteomes" id="UP000316213">
    <property type="component" value="Unassembled WGS sequence"/>
</dbReference>
<keyword evidence="4 8" id="KW-0808">Transferase</keyword>
<evidence type="ECO:0000256" key="5">
    <source>
        <dbReference type="ARBA" id="ARBA00022777"/>
    </source>
</evidence>
<dbReference type="Gene3D" id="3.30.565.10">
    <property type="entry name" value="Histidine kinase-like ATPase, C-terminal domain"/>
    <property type="match status" value="1"/>
</dbReference>
<dbReference type="Pfam" id="PF00512">
    <property type="entry name" value="HisKA"/>
    <property type="match status" value="1"/>
</dbReference>
<dbReference type="SUPFAM" id="SSF47384">
    <property type="entry name" value="Homodimeric domain of signal transducing histidine kinase"/>
    <property type="match status" value="1"/>
</dbReference>
<dbReference type="InterPro" id="IPR036097">
    <property type="entry name" value="HisK_dim/P_sf"/>
</dbReference>
<dbReference type="CDD" id="cd00082">
    <property type="entry name" value="HisKA"/>
    <property type="match status" value="1"/>
</dbReference>
<name>A0A5C6A794_9BACT</name>
<dbReference type="SMART" id="SM00387">
    <property type="entry name" value="HATPase_c"/>
    <property type="match status" value="1"/>
</dbReference>
<dbReference type="Pfam" id="PF02518">
    <property type="entry name" value="HATPase_c"/>
    <property type="match status" value="1"/>
</dbReference>
<accession>A0A5C6A794</accession>
<evidence type="ECO:0000259" key="7">
    <source>
        <dbReference type="PROSITE" id="PS50109"/>
    </source>
</evidence>
<dbReference type="EMBL" id="SJPM01000008">
    <property type="protein sequence ID" value="TWT94223.1"/>
    <property type="molecule type" value="Genomic_DNA"/>
</dbReference>
<keyword evidence="5" id="KW-0418">Kinase</keyword>
<dbReference type="InterPro" id="IPR036890">
    <property type="entry name" value="HATPase_C_sf"/>
</dbReference>
<dbReference type="InterPro" id="IPR005467">
    <property type="entry name" value="His_kinase_dom"/>
</dbReference>
<protein>
    <recommendedName>
        <fullName evidence="2">histidine kinase</fullName>
        <ecNumber evidence="2">2.7.13.3</ecNumber>
    </recommendedName>
</protein>
<evidence type="ECO:0000256" key="1">
    <source>
        <dbReference type="ARBA" id="ARBA00000085"/>
    </source>
</evidence>
<evidence type="ECO:0000256" key="4">
    <source>
        <dbReference type="ARBA" id="ARBA00022679"/>
    </source>
</evidence>
<evidence type="ECO:0000256" key="6">
    <source>
        <dbReference type="SAM" id="MobiDB-lite"/>
    </source>
</evidence>
<gene>
    <name evidence="8" type="primary">evgS</name>
    <name evidence="8" type="ORF">Pla100_38330</name>
</gene>
<dbReference type="AlphaFoldDB" id="A0A5C6A794"/>
<evidence type="ECO:0000313" key="9">
    <source>
        <dbReference type="Proteomes" id="UP000316213"/>
    </source>
</evidence>
<dbReference type="GO" id="GO:0005886">
    <property type="term" value="C:plasma membrane"/>
    <property type="evidence" value="ECO:0007669"/>
    <property type="project" value="TreeGrafter"/>
</dbReference>
<dbReference type="PANTHER" id="PTHR43047">
    <property type="entry name" value="TWO-COMPONENT HISTIDINE PROTEIN KINASE"/>
    <property type="match status" value="1"/>
</dbReference>
<organism evidence="8 9">
    <name type="scientific">Neorhodopirellula pilleata</name>
    <dbReference type="NCBI Taxonomy" id="2714738"/>
    <lineage>
        <taxon>Bacteria</taxon>
        <taxon>Pseudomonadati</taxon>
        <taxon>Planctomycetota</taxon>
        <taxon>Planctomycetia</taxon>
        <taxon>Pirellulales</taxon>
        <taxon>Pirellulaceae</taxon>
        <taxon>Neorhodopirellula</taxon>
    </lineage>
</organism>
<comment type="caution">
    <text evidence="8">The sequence shown here is derived from an EMBL/GenBank/DDBJ whole genome shotgun (WGS) entry which is preliminary data.</text>
</comment>
<dbReference type="Gene3D" id="1.10.287.130">
    <property type="match status" value="1"/>
</dbReference>
<keyword evidence="3" id="KW-0597">Phosphoprotein</keyword>
<proteinExistence type="predicted"/>
<feature type="compositionally biased region" description="Low complexity" evidence="6">
    <location>
        <begin position="34"/>
        <end position="48"/>
    </location>
</feature>
<dbReference type="InterPro" id="IPR003594">
    <property type="entry name" value="HATPase_dom"/>
</dbReference>
<feature type="domain" description="Histidine kinase" evidence="7">
    <location>
        <begin position="82"/>
        <end position="298"/>
    </location>
</feature>